<dbReference type="Pfam" id="PF23562">
    <property type="entry name" value="AMP-binding_C_3"/>
    <property type="match status" value="1"/>
</dbReference>
<dbReference type="HOGENOM" id="CLU_002220_3_2_1"/>
<dbReference type="OMA" id="IETCHIQ"/>
<dbReference type="PANTHER" id="PTHR43201">
    <property type="entry name" value="ACYL-COA SYNTHETASE"/>
    <property type="match status" value="1"/>
</dbReference>
<reference evidence="3" key="1">
    <citation type="submission" date="2014-01" db="EMBL/GenBank/DDBJ databases">
        <title>The genome of the white-rot fungus Pycnoporus cinnabarinus: a basidiomycete model with a versatile arsenal for lignocellulosic biomass breakdown.</title>
        <authorList>
            <person name="Levasseur A."/>
            <person name="Lomascolo A."/>
            <person name="Ruiz-Duenas F.J."/>
            <person name="Uzan E."/>
            <person name="Piumi F."/>
            <person name="Kues U."/>
            <person name="Ram A.F.J."/>
            <person name="Murat C."/>
            <person name="Haon M."/>
            <person name="Benoit I."/>
            <person name="Arfi Y."/>
            <person name="Chevret D."/>
            <person name="Drula E."/>
            <person name="Kwon M.J."/>
            <person name="Gouret P."/>
            <person name="Lesage-Meessen L."/>
            <person name="Lombard V."/>
            <person name="Mariette J."/>
            <person name="Noirot C."/>
            <person name="Park J."/>
            <person name="Patyshakuliyeva A."/>
            <person name="Wieneger R.A.B."/>
            <person name="Wosten H.A.B."/>
            <person name="Martin F."/>
            <person name="Coutinho P.M."/>
            <person name="de Vries R."/>
            <person name="Martinez A.T."/>
            <person name="Klopp C."/>
            <person name="Pontarotti P."/>
            <person name="Henrissat B."/>
            <person name="Record E."/>
        </authorList>
    </citation>
    <scope>NUCLEOTIDE SEQUENCE [LARGE SCALE GENOMIC DNA]</scope>
    <source>
        <strain evidence="3">BRFM137</strain>
    </source>
</reference>
<dbReference type="OrthoDB" id="429813at2759"/>
<organism evidence="3 4">
    <name type="scientific">Pycnoporus cinnabarinus</name>
    <name type="common">Cinnabar-red polypore</name>
    <name type="synonym">Trametes cinnabarina</name>
    <dbReference type="NCBI Taxonomy" id="5643"/>
    <lineage>
        <taxon>Eukaryota</taxon>
        <taxon>Fungi</taxon>
        <taxon>Dikarya</taxon>
        <taxon>Basidiomycota</taxon>
        <taxon>Agaricomycotina</taxon>
        <taxon>Agaricomycetes</taxon>
        <taxon>Polyporales</taxon>
        <taxon>Polyporaceae</taxon>
        <taxon>Trametes</taxon>
    </lineage>
</organism>
<protein>
    <recommendedName>
        <fullName evidence="2">AMP-dependent synthetase/ligase domain-containing protein</fullName>
    </recommendedName>
</protein>
<dbReference type="GO" id="GO:0006631">
    <property type="term" value="P:fatty acid metabolic process"/>
    <property type="evidence" value="ECO:0007669"/>
    <property type="project" value="TreeGrafter"/>
</dbReference>
<dbReference type="SUPFAM" id="SSF56801">
    <property type="entry name" value="Acetyl-CoA synthetase-like"/>
    <property type="match status" value="1"/>
</dbReference>
<dbReference type="Gene3D" id="3.40.50.12780">
    <property type="entry name" value="N-terminal domain of ligase-like"/>
    <property type="match status" value="1"/>
</dbReference>
<feature type="domain" description="AMP-dependent synthetase/ligase" evidence="2">
    <location>
        <begin position="33"/>
        <end position="300"/>
    </location>
</feature>
<dbReference type="Proteomes" id="UP000029665">
    <property type="component" value="Unassembled WGS sequence"/>
</dbReference>
<dbReference type="Pfam" id="PF00501">
    <property type="entry name" value="AMP-binding"/>
    <property type="match status" value="1"/>
</dbReference>
<name>A0A060S526_PYCCI</name>
<sequence>MTSPRPTPQGVSSTTFNAPPLQHGLSPAGLYQYHAQNSPEHAAFTYADPVTRQPRDIPYAEAWDRIKSVAGIVSRNLSGLNAASKTRPVIAILALADTLSYIYLTVAITSLGYTAFPLSPRNSAVVTAHLLEVTATVQLYASADIGMQTLARDAIDLLGKKGLEVQVVPMVTEKDYSSPVPALPAVQVPVDTEDNDVAIILHSSGTTAMPKPIPITRRGLNNLANIPCFGEVDLAGKRIAVHTNPTSHAMGLATWILTSGATMALYPPISPPAVPTPANFLEAWVACRCDIVFCVPVFIEVYCGASVNKGIGDMLASSGVTLHPFWGSTEVGPATMFIPRDPPPAHEWDYFKISNHLTLHMELQEGYDHVYEPIHIPTETCSPHVTNSQLDGKPVFAVGDLLEQHPADPNRWRVLGRKDDQIMLSTAENVNPVPIGRSTFSDRPFIAHFSEEGMLVHDQRIASALLFGRSRIEPGVLIEPAPGHNIDPDDKQQLDAYINSIWPTIEQTNARFPAYAHIKRNMIIVTSPNKPLEYTAKGTPRRGVCLRLYEDEIDSLYSSAADTSPQNQQFPDRM</sequence>
<keyword evidence="4" id="KW-1185">Reference proteome</keyword>
<evidence type="ECO:0000259" key="2">
    <source>
        <dbReference type="Pfam" id="PF00501"/>
    </source>
</evidence>
<accession>A0A060S526</accession>
<comment type="similarity">
    <text evidence="1">Belongs to the ATP-dependent AMP-binding enzyme family.</text>
</comment>
<evidence type="ECO:0000313" key="4">
    <source>
        <dbReference type="Proteomes" id="UP000029665"/>
    </source>
</evidence>
<gene>
    <name evidence="3" type="ORF">BN946_scf184791.g35</name>
</gene>
<dbReference type="PANTHER" id="PTHR43201:SF8">
    <property type="entry name" value="ACYL-COA SYNTHETASE FAMILY MEMBER 3"/>
    <property type="match status" value="1"/>
</dbReference>
<comment type="caution">
    <text evidence="3">The sequence shown here is derived from an EMBL/GenBank/DDBJ whole genome shotgun (WGS) entry which is preliminary data.</text>
</comment>
<dbReference type="EMBL" id="CCBP010000043">
    <property type="protein sequence ID" value="CDO69440.1"/>
    <property type="molecule type" value="Genomic_DNA"/>
</dbReference>
<dbReference type="InterPro" id="IPR000873">
    <property type="entry name" value="AMP-dep_synth/lig_dom"/>
</dbReference>
<dbReference type="STRING" id="5643.A0A060S526"/>
<dbReference type="AlphaFoldDB" id="A0A060S526"/>
<evidence type="ECO:0000256" key="1">
    <source>
        <dbReference type="ARBA" id="ARBA00006432"/>
    </source>
</evidence>
<dbReference type="InterPro" id="IPR042099">
    <property type="entry name" value="ANL_N_sf"/>
</dbReference>
<proteinExistence type="inferred from homology"/>
<dbReference type="GO" id="GO:0031956">
    <property type="term" value="F:medium-chain fatty acid-CoA ligase activity"/>
    <property type="evidence" value="ECO:0007669"/>
    <property type="project" value="TreeGrafter"/>
</dbReference>
<evidence type="ECO:0000313" key="3">
    <source>
        <dbReference type="EMBL" id="CDO69440.1"/>
    </source>
</evidence>